<gene>
    <name evidence="3" type="ORF">LX15_003832</name>
</gene>
<dbReference type="InterPro" id="IPR007934">
    <property type="entry name" value="AbfB_ABD"/>
</dbReference>
<dbReference type="EMBL" id="JAMTCP010000023">
    <property type="protein sequence ID" value="MCP2260121.1"/>
    <property type="molecule type" value="Genomic_DNA"/>
</dbReference>
<accession>A0ABT1HX91</accession>
<dbReference type="Proteomes" id="UP001205311">
    <property type="component" value="Unassembled WGS sequence"/>
</dbReference>
<feature type="domain" description="Alpha-L-arabinofuranosidase B arabinose-binding" evidence="2">
    <location>
        <begin position="390"/>
        <end position="531"/>
    </location>
</feature>
<dbReference type="CDD" id="cd23399">
    <property type="entry name" value="beta-trefoil_ABD_ABFB"/>
    <property type="match status" value="1"/>
</dbReference>
<keyword evidence="4" id="KW-1185">Reference proteome</keyword>
<dbReference type="Pfam" id="PF08310">
    <property type="entry name" value="LGFP"/>
    <property type="match status" value="3"/>
</dbReference>
<evidence type="ECO:0000259" key="2">
    <source>
        <dbReference type="Pfam" id="PF05270"/>
    </source>
</evidence>
<evidence type="ECO:0000313" key="3">
    <source>
        <dbReference type="EMBL" id="MCP2260121.1"/>
    </source>
</evidence>
<keyword evidence="1" id="KW-0175">Coiled coil</keyword>
<dbReference type="InterPro" id="IPR013207">
    <property type="entry name" value="LGFP"/>
</dbReference>
<dbReference type="SUPFAM" id="SSF110221">
    <property type="entry name" value="AbfB domain"/>
    <property type="match status" value="1"/>
</dbReference>
<evidence type="ECO:0000313" key="4">
    <source>
        <dbReference type="Proteomes" id="UP001205311"/>
    </source>
</evidence>
<feature type="coiled-coil region" evidence="1">
    <location>
        <begin position="233"/>
        <end position="262"/>
    </location>
</feature>
<dbReference type="Pfam" id="PF05270">
    <property type="entry name" value="AbfB"/>
    <property type="match status" value="1"/>
</dbReference>
<dbReference type="Gene3D" id="2.80.10.50">
    <property type="match status" value="1"/>
</dbReference>
<organism evidence="3 4">
    <name type="scientific">Streptoalloteichus tenebrarius (strain ATCC 17920 / DSM 40477 / JCM 4838 / CBS 697.72 / NBRC 16177 / NCIMB 11028 / NRRL B-12390 / A12253. 1 / ISP 5477)</name>
    <name type="common">Streptomyces tenebrarius</name>
    <dbReference type="NCBI Taxonomy" id="1933"/>
    <lineage>
        <taxon>Bacteria</taxon>
        <taxon>Bacillati</taxon>
        <taxon>Actinomycetota</taxon>
        <taxon>Actinomycetes</taxon>
        <taxon>Pseudonocardiales</taxon>
        <taxon>Pseudonocardiaceae</taxon>
        <taxon>Streptoalloteichus</taxon>
    </lineage>
</organism>
<proteinExistence type="predicted"/>
<name>A0ABT1HX91_STRSD</name>
<evidence type="ECO:0000256" key="1">
    <source>
        <dbReference type="SAM" id="Coils"/>
    </source>
</evidence>
<reference evidence="3 4" key="1">
    <citation type="submission" date="2022-06" db="EMBL/GenBank/DDBJ databases">
        <title>Genomic Encyclopedia of Archaeal and Bacterial Type Strains, Phase II (KMG-II): from individual species to whole genera.</title>
        <authorList>
            <person name="Goeker M."/>
        </authorList>
    </citation>
    <scope>NUCLEOTIDE SEQUENCE [LARGE SCALE GENOMIC DNA]</scope>
    <source>
        <strain evidence="3 4">DSM 40477</strain>
    </source>
</reference>
<protein>
    <submittedName>
        <fullName evidence="3">LGFP repeat-containing protein</fullName>
    </submittedName>
</protein>
<comment type="caution">
    <text evidence="3">The sequence shown here is derived from an EMBL/GenBank/DDBJ whole genome shotgun (WGS) entry which is preliminary data.</text>
</comment>
<sequence length="753" mass="83272">MFKNLRRASFRSSSDLESEMAGVSVRRKSVSTRKIFVLLVGLLSLSVVTSTLPAAANEGPAANASAEQPKQTETPATFDDKVRAASALGIVASNELLVLNDRNFVFALWRQAKGAEVRASAELALGGTDADCATWIKLGIHDAVKRDQSNEQRDAEAARIARELKRNAAMVIGIEPTAEMLVLSYKDFVYDLWKRASGPKVKAAALDAFGKDEAGQKAFLAEGIRKAHEQDQLDAIEKDQQANEAEKARQRDRAAKQRAMRQVLGVEPTDGMLALSDDNFIREVWNRAKPDTEVQSAAVAALRSSDPAVWKRFIDTGIYEANDRDKANELRKQEEADKRRLLEIQTRAEKSLVHPGLVDAAKDALAAGPGAVSWFLRIGQYGNALVQSLQADTVGVRGWYIRHNSDGPARIDPGNPVPAKGLGADAHWRVLPGLANTECHSFEVADRPGVYLRQENLRVLVAKSDGSEQFRRDATWCSRPGLMGEAVSLESFSAKGRFLRHINAELWAANDSGEHWFDNPKLFKVDASWRVHGWYPVSTGISLRWLNDDTLRRRVGKPVEEEKSDGDVRWRNYENARLYWTPQTGAQAMQGGILAKYDQLGAHKSGIGVPTTDEASTPDGTGRFNHFSNGCSIYWTMPTGPHLVCGAIREKWAQLGWERGLGYPTTDESAAADGVGRFNHFTNNASIFWLPEVGPHAVSGAIRDKWSQLGWERSYLGYPVSDQVDRDGVLVQEFQHGRIEHDPRTGRTTDVRK</sequence>
<dbReference type="InterPro" id="IPR036195">
    <property type="entry name" value="AbfB_ABD_sf"/>
</dbReference>